<evidence type="ECO:0000313" key="2">
    <source>
        <dbReference type="Proteomes" id="UP001519654"/>
    </source>
</evidence>
<dbReference type="EMBL" id="JAHKKG010000010">
    <property type="protein sequence ID" value="MBU2667869.1"/>
    <property type="molecule type" value="Genomic_DNA"/>
</dbReference>
<reference evidence="1 2" key="1">
    <citation type="submission" date="2021-06" db="EMBL/GenBank/DDBJ databases">
        <title>Actinoplanes lichenicola sp. nov., and Actinoplanes ovalisporus sp. nov., isolated from lichen in Thailand.</title>
        <authorList>
            <person name="Saeng-In P."/>
            <person name="Kanchanasin P."/>
            <person name="Yuki M."/>
            <person name="Kudo T."/>
            <person name="Ohkuma M."/>
            <person name="Phongsopitanun W."/>
            <person name="Tanasupawat S."/>
        </authorList>
    </citation>
    <scope>NUCLEOTIDE SEQUENCE [LARGE SCALE GENOMIC DNA]</scope>
    <source>
        <strain evidence="1 2">NBRC 110975</strain>
    </source>
</reference>
<dbReference type="Proteomes" id="UP001519654">
    <property type="component" value="Unassembled WGS sequence"/>
</dbReference>
<sequence>METTPKDALTPLGGASSVTYHALVNPRDGGAGRPVADRGVTDLADEVVFAEAFGSPLRPR</sequence>
<name>A0ABS5YWQ2_9ACTN</name>
<dbReference type="RefSeq" id="WP_215792135.1">
    <property type="nucleotide sequence ID" value="NZ_JAHKKG010000010.1"/>
</dbReference>
<gene>
    <name evidence="1" type="ORF">KOI35_30590</name>
</gene>
<comment type="caution">
    <text evidence="1">The sequence shown here is derived from an EMBL/GenBank/DDBJ whole genome shotgun (WGS) entry which is preliminary data.</text>
</comment>
<protein>
    <submittedName>
        <fullName evidence="1">Uncharacterized protein</fullName>
    </submittedName>
</protein>
<accession>A0ABS5YWQ2</accession>
<proteinExistence type="predicted"/>
<evidence type="ECO:0000313" key="1">
    <source>
        <dbReference type="EMBL" id="MBU2667869.1"/>
    </source>
</evidence>
<organism evidence="1 2">
    <name type="scientific">Paractinoplanes bogorensis</name>
    <dbReference type="NCBI Taxonomy" id="1610840"/>
    <lineage>
        <taxon>Bacteria</taxon>
        <taxon>Bacillati</taxon>
        <taxon>Actinomycetota</taxon>
        <taxon>Actinomycetes</taxon>
        <taxon>Micromonosporales</taxon>
        <taxon>Micromonosporaceae</taxon>
        <taxon>Paractinoplanes</taxon>
    </lineage>
</organism>
<keyword evidence="2" id="KW-1185">Reference proteome</keyword>